<evidence type="ECO:0000256" key="1">
    <source>
        <dbReference type="SAM" id="MobiDB-lite"/>
    </source>
</evidence>
<keyword evidence="4" id="KW-1185">Reference proteome</keyword>
<dbReference type="Pfam" id="PF04964">
    <property type="entry name" value="Flp_Fap"/>
    <property type="match status" value="1"/>
</dbReference>
<dbReference type="RefSeq" id="WP_238338085.1">
    <property type="nucleotide sequence ID" value="NZ_JACCAB010000001.1"/>
</dbReference>
<name>A0A852WJ98_9MICO</name>
<accession>A0A852WJ98</accession>
<proteinExistence type="predicted"/>
<feature type="compositionally biased region" description="Basic residues" evidence="1">
    <location>
        <begin position="1"/>
        <end position="13"/>
    </location>
</feature>
<protein>
    <submittedName>
        <fullName evidence="3">Flp pilus assembly pilin Flp</fullName>
    </submittedName>
</protein>
<sequence length="76" mass="8193">MRMTSPRRRKRLARASAAASFSELTRGRPGTRRGDHGATAVEYALMVGMIALVIVAAVTLFGRNVSTLFLVPASVF</sequence>
<feature type="region of interest" description="Disordered" evidence="1">
    <location>
        <begin position="1"/>
        <end position="35"/>
    </location>
</feature>
<comment type="caution">
    <text evidence="3">The sequence shown here is derived from an EMBL/GenBank/DDBJ whole genome shotgun (WGS) entry which is preliminary data.</text>
</comment>
<evidence type="ECO:0000256" key="2">
    <source>
        <dbReference type="SAM" id="Phobius"/>
    </source>
</evidence>
<dbReference type="InterPro" id="IPR007047">
    <property type="entry name" value="Flp_Fap"/>
</dbReference>
<keyword evidence="2" id="KW-0812">Transmembrane</keyword>
<dbReference type="Proteomes" id="UP000573599">
    <property type="component" value="Unassembled WGS sequence"/>
</dbReference>
<keyword evidence="2" id="KW-0472">Membrane</keyword>
<gene>
    <name evidence="3" type="ORF">BJ986_002188</name>
</gene>
<evidence type="ECO:0000313" key="3">
    <source>
        <dbReference type="EMBL" id="NYG07701.1"/>
    </source>
</evidence>
<reference evidence="3 4" key="1">
    <citation type="submission" date="2020-07" db="EMBL/GenBank/DDBJ databases">
        <title>Sequencing the genomes of 1000 actinobacteria strains.</title>
        <authorList>
            <person name="Klenk H.-P."/>
        </authorList>
    </citation>
    <scope>NUCLEOTIDE SEQUENCE [LARGE SCALE GENOMIC DNA]</scope>
    <source>
        <strain evidence="3 4">DSM 23987</strain>
    </source>
</reference>
<keyword evidence="2" id="KW-1133">Transmembrane helix</keyword>
<evidence type="ECO:0000313" key="4">
    <source>
        <dbReference type="Proteomes" id="UP000573599"/>
    </source>
</evidence>
<dbReference type="AlphaFoldDB" id="A0A852WJ98"/>
<feature type="transmembrane region" description="Helical" evidence="2">
    <location>
        <begin position="43"/>
        <end position="62"/>
    </location>
</feature>
<dbReference type="EMBL" id="JACCAB010000001">
    <property type="protein sequence ID" value="NYG07701.1"/>
    <property type="molecule type" value="Genomic_DNA"/>
</dbReference>
<organism evidence="3 4">
    <name type="scientific">Pedococcus badiiscoriae</name>
    <dbReference type="NCBI Taxonomy" id="642776"/>
    <lineage>
        <taxon>Bacteria</taxon>
        <taxon>Bacillati</taxon>
        <taxon>Actinomycetota</taxon>
        <taxon>Actinomycetes</taxon>
        <taxon>Micrococcales</taxon>
        <taxon>Intrasporangiaceae</taxon>
        <taxon>Pedococcus</taxon>
    </lineage>
</organism>